<dbReference type="PANTHER" id="PTHR35802:SF1">
    <property type="entry name" value="PROTEASE SYNTHASE AND SPORULATION PROTEIN PAI 2"/>
    <property type="match status" value="1"/>
</dbReference>
<dbReference type="PANTHER" id="PTHR35802">
    <property type="entry name" value="PROTEASE SYNTHASE AND SPORULATION PROTEIN PAI 2"/>
    <property type="match status" value="1"/>
</dbReference>
<reference evidence="1 2" key="1">
    <citation type="submission" date="2019-06" db="EMBL/GenBank/DDBJ databases">
        <title>Wine fermentation using esterase from Monascus purpureus.</title>
        <authorList>
            <person name="Geng C."/>
            <person name="Zhang Y."/>
        </authorList>
    </citation>
    <scope>NUCLEOTIDE SEQUENCE [LARGE SCALE GENOMIC DNA]</scope>
    <source>
        <strain evidence="1">HQ1</strain>
    </source>
</reference>
<dbReference type="AlphaFoldDB" id="A0A507QIM5"/>
<organism evidence="1 2">
    <name type="scientific">Monascus purpureus</name>
    <name type="common">Red mold</name>
    <name type="synonym">Monascus anka</name>
    <dbReference type="NCBI Taxonomy" id="5098"/>
    <lineage>
        <taxon>Eukaryota</taxon>
        <taxon>Fungi</taxon>
        <taxon>Dikarya</taxon>
        <taxon>Ascomycota</taxon>
        <taxon>Pezizomycotina</taxon>
        <taxon>Eurotiomycetes</taxon>
        <taxon>Eurotiomycetidae</taxon>
        <taxon>Eurotiales</taxon>
        <taxon>Aspergillaceae</taxon>
        <taxon>Monascus</taxon>
    </lineage>
</organism>
<keyword evidence="2" id="KW-1185">Reference proteome</keyword>
<dbReference type="Proteomes" id="UP000319663">
    <property type="component" value="Unassembled WGS sequence"/>
</dbReference>
<evidence type="ECO:0000313" key="1">
    <source>
        <dbReference type="EMBL" id="TQB67481.1"/>
    </source>
</evidence>
<accession>A0A507QIM5</accession>
<dbReference type="InterPro" id="IPR007396">
    <property type="entry name" value="TR_PAI2-type"/>
</dbReference>
<dbReference type="Pfam" id="PF04299">
    <property type="entry name" value="FMN_bind_2"/>
    <property type="match status" value="1"/>
</dbReference>
<dbReference type="OrthoDB" id="2101473at2759"/>
<dbReference type="SUPFAM" id="SSF50475">
    <property type="entry name" value="FMN-binding split barrel"/>
    <property type="match status" value="1"/>
</dbReference>
<name>A0A507QIM5_MONPU</name>
<evidence type="ECO:0000313" key="2">
    <source>
        <dbReference type="Proteomes" id="UP000319663"/>
    </source>
</evidence>
<dbReference type="InterPro" id="IPR012349">
    <property type="entry name" value="Split_barrel_FMN-bd"/>
</dbReference>
<dbReference type="Gene3D" id="2.30.110.10">
    <property type="entry name" value="Electron Transport, Fmn-binding Protein, Chain A"/>
    <property type="match status" value="1"/>
</dbReference>
<dbReference type="STRING" id="5098.A0A507QIM5"/>
<gene>
    <name evidence="1" type="ORF">MPDQ_005493</name>
</gene>
<sequence>MYLRAIHAESNIPLLQQFIRDNPLGILTTAIKSPLYPFLQSSHIPFILDVPDITTPGISTENENNENEAVEQKPLGILRGHIAKQNPQAKALIDLASTLTNNNNKEASLNPTPELPDEVLILFNGPCHHYVTPKFYKETKPDTGKVVPTWNYAAVQAYGKIRIYADSRDERTNAFLQRQVEDLSSFAEREIMGYTGTGAVTDAGEKPWAVSDAPSSYVEILKRNIVGMEVRIERLQGKWKMSQEMKEGDREGVVEGFEKLGSDVGREIARTVRERAELIRQ</sequence>
<comment type="caution">
    <text evidence="1">The sequence shown here is derived from an EMBL/GenBank/DDBJ whole genome shotgun (WGS) entry which is preliminary data.</text>
</comment>
<evidence type="ECO:0008006" key="3">
    <source>
        <dbReference type="Google" id="ProtNLM"/>
    </source>
</evidence>
<proteinExistence type="predicted"/>
<dbReference type="EMBL" id="VIFY01000398">
    <property type="protein sequence ID" value="TQB67481.1"/>
    <property type="molecule type" value="Genomic_DNA"/>
</dbReference>
<protein>
    <recommendedName>
        <fullName evidence="3">Transcriptional regulator</fullName>
    </recommendedName>
</protein>